<evidence type="ECO:0000256" key="5">
    <source>
        <dbReference type="SAM" id="SignalP"/>
    </source>
</evidence>
<evidence type="ECO:0000256" key="3">
    <source>
        <dbReference type="ARBA" id="ARBA00022801"/>
    </source>
</evidence>
<evidence type="ECO:0000313" key="7">
    <source>
        <dbReference type="EMBL" id="SFT72954.1"/>
    </source>
</evidence>
<dbReference type="InterPro" id="IPR000064">
    <property type="entry name" value="NLP_P60_dom"/>
</dbReference>
<proteinExistence type="inferred from homology"/>
<protein>
    <submittedName>
        <fullName evidence="7">Cell wall-associated hydrolase, NlpC family</fullName>
    </submittedName>
</protein>
<organism evidence="7 8">
    <name type="scientific">Lishizhenia tianjinensis</name>
    <dbReference type="NCBI Taxonomy" id="477690"/>
    <lineage>
        <taxon>Bacteria</taxon>
        <taxon>Pseudomonadati</taxon>
        <taxon>Bacteroidota</taxon>
        <taxon>Flavobacteriia</taxon>
        <taxon>Flavobacteriales</taxon>
        <taxon>Crocinitomicaceae</taxon>
        <taxon>Lishizhenia</taxon>
    </lineage>
</organism>
<keyword evidence="4" id="KW-0788">Thiol protease</keyword>
<dbReference type="Gene3D" id="3.90.1720.10">
    <property type="entry name" value="endopeptidase domain like (from Nostoc punctiforme)"/>
    <property type="match status" value="1"/>
</dbReference>
<accession>A0A1I7ADG2</accession>
<evidence type="ECO:0000256" key="2">
    <source>
        <dbReference type="ARBA" id="ARBA00022670"/>
    </source>
</evidence>
<comment type="similarity">
    <text evidence="1">Belongs to the peptidase C40 family.</text>
</comment>
<dbReference type="SUPFAM" id="SSF54001">
    <property type="entry name" value="Cysteine proteinases"/>
    <property type="match status" value="1"/>
</dbReference>
<name>A0A1I7ADG2_9FLAO</name>
<dbReference type="AlphaFoldDB" id="A0A1I7ADG2"/>
<keyword evidence="5" id="KW-0732">Signal</keyword>
<dbReference type="InterPro" id="IPR051202">
    <property type="entry name" value="Peptidase_C40"/>
</dbReference>
<dbReference type="Proteomes" id="UP000236454">
    <property type="component" value="Unassembled WGS sequence"/>
</dbReference>
<feature type="signal peptide" evidence="5">
    <location>
        <begin position="1"/>
        <end position="18"/>
    </location>
</feature>
<sequence>MKIIVAFIGLLALYQARAFEPTADSSAQTLDTVCWNDSLVRFAQNHLGTPYVYGGSSPKGFDCSGFVRYVFQQYNCTVPRSSSSYHSFNDTIPLKEIQVGDILVFTGTNAAIRKPGHLGIVTNITENEIIFIHSSSSKKHSGVVESKLYTTGYRKRYIKTLRLLP</sequence>
<dbReference type="EMBL" id="FPAS01000003">
    <property type="protein sequence ID" value="SFT72954.1"/>
    <property type="molecule type" value="Genomic_DNA"/>
</dbReference>
<evidence type="ECO:0000256" key="1">
    <source>
        <dbReference type="ARBA" id="ARBA00007074"/>
    </source>
</evidence>
<reference evidence="7 8" key="1">
    <citation type="submission" date="2016-10" db="EMBL/GenBank/DDBJ databases">
        <authorList>
            <person name="de Groot N.N."/>
        </authorList>
    </citation>
    <scope>NUCLEOTIDE SEQUENCE [LARGE SCALE GENOMIC DNA]</scope>
    <source>
        <strain evidence="7 8">CGMCC 1.7005</strain>
    </source>
</reference>
<dbReference type="STRING" id="477690.SAMN05216474_1974"/>
<dbReference type="RefSeq" id="WP_090248953.1">
    <property type="nucleotide sequence ID" value="NZ_FPAS01000003.1"/>
</dbReference>
<feature type="domain" description="NlpC/P60" evidence="6">
    <location>
        <begin position="33"/>
        <end position="164"/>
    </location>
</feature>
<dbReference type="PANTHER" id="PTHR47053:SF1">
    <property type="entry name" value="MUREIN DD-ENDOPEPTIDASE MEPH-RELATED"/>
    <property type="match status" value="1"/>
</dbReference>
<evidence type="ECO:0000259" key="6">
    <source>
        <dbReference type="PROSITE" id="PS51935"/>
    </source>
</evidence>
<evidence type="ECO:0000313" key="8">
    <source>
        <dbReference type="Proteomes" id="UP000236454"/>
    </source>
</evidence>
<keyword evidence="8" id="KW-1185">Reference proteome</keyword>
<dbReference type="InterPro" id="IPR038765">
    <property type="entry name" value="Papain-like_cys_pep_sf"/>
</dbReference>
<keyword evidence="2" id="KW-0645">Protease</keyword>
<dbReference type="GO" id="GO:0008234">
    <property type="term" value="F:cysteine-type peptidase activity"/>
    <property type="evidence" value="ECO:0007669"/>
    <property type="project" value="UniProtKB-KW"/>
</dbReference>
<dbReference type="OrthoDB" id="9807055at2"/>
<dbReference type="Pfam" id="PF00877">
    <property type="entry name" value="NLPC_P60"/>
    <property type="match status" value="1"/>
</dbReference>
<dbReference type="PANTHER" id="PTHR47053">
    <property type="entry name" value="MUREIN DD-ENDOPEPTIDASE MEPH-RELATED"/>
    <property type="match status" value="1"/>
</dbReference>
<keyword evidence="3 7" id="KW-0378">Hydrolase</keyword>
<feature type="chain" id="PRO_5014809211" evidence="5">
    <location>
        <begin position="19"/>
        <end position="165"/>
    </location>
</feature>
<dbReference type="PROSITE" id="PS51935">
    <property type="entry name" value="NLPC_P60"/>
    <property type="match status" value="1"/>
</dbReference>
<gene>
    <name evidence="7" type="ORF">SAMN05216474_1974</name>
</gene>
<dbReference type="GO" id="GO:0006508">
    <property type="term" value="P:proteolysis"/>
    <property type="evidence" value="ECO:0007669"/>
    <property type="project" value="UniProtKB-KW"/>
</dbReference>
<evidence type="ECO:0000256" key="4">
    <source>
        <dbReference type="ARBA" id="ARBA00022807"/>
    </source>
</evidence>